<dbReference type="EMBL" id="WUFT01000004">
    <property type="protein sequence ID" value="NEJ70632.1"/>
    <property type="molecule type" value="Genomic_DNA"/>
</dbReference>
<reference evidence="2 3" key="1">
    <citation type="submission" date="2019-12" db="EMBL/GenBank/DDBJ databases">
        <title>Rhizobium genotypes associated with high levels of biological nitrogen fixation by grain legumes in a temperate-maritime cropping system.</title>
        <authorList>
            <person name="Maluk M."/>
            <person name="Francesc Ferrando Molina F."/>
            <person name="Lopez Del Egido L."/>
            <person name="Lafos M."/>
            <person name="Langarica-Fuentes A."/>
            <person name="Gebre Yohannes G."/>
            <person name="Young M.W."/>
            <person name="Martin P."/>
            <person name="Gantlett R."/>
            <person name="Kenicer G."/>
            <person name="Hawes C."/>
            <person name="Begg G.S."/>
            <person name="Quilliam R.S."/>
            <person name="Squire G.R."/>
            <person name="Poole P.S."/>
            <person name="Young P.W."/>
            <person name="Iannetta P.M."/>
            <person name="James E.K."/>
        </authorList>
    </citation>
    <scope>NUCLEOTIDE SEQUENCE [LARGE SCALE GENOMIC DNA]</scope>
    <source>
        <strain evidence="2 3">JHI366</strain>
    </source>
</reference>
<dbReference type="Proteomes" id="UP000471753">
    <property type="component" value="Unassembled WGS sequence"/>
</dbReference>
<evidence type="ECO:0000259" key="1">
    <source>
        <dbReference type="Pfam" id="PF13924"/>
    </source>
</evidence>
<evidence type="ECO:0000313" key="2">
    <source>
        <dbReference type="EMBL" id="NEJ70632.1"/>
    </source>
</evidence>
<dbReference type="Pfam" id="PF13924">
    <property type="entry name" value="Lipocalin_5"/>
    <property type="match status" value="1"/>
</dbReference>
<dbReference type="AlphaFoldDB" id="A0A7K3UAA1"/>
<dbReference type="InterPro" id="IPR024311">
    <property type="entry name" value="Lipocalin-like"/>
</dbReference>
<feature type="domain" description="Lipocalin-like" evidence="1">
    <location>
        <begin position="22"/>
        <end position="152"/>
    </location>
</feature>
<sequence>MFEISHCNGELKDYPMHAKNLVGIWTIDSFQIEDCATGQRTHPWGERPSGMVMFSPEGRMSALITPGGRSHPKTEGDEAAAFSSMLAYSGRYRVEPPNRLVTSVDIAWFEPWVGSEQVRYLDLSGDKLTLTSAPLNMPQQNAPMFAVVTWRREPARQSG</sequence>
<name>A0A7K3UAA1_9HYPH</name>
<gene>
    <name evidence="2" type="ORF">GR197_08770</name>
</gene>
<protein>
    <recommendedName>
        <fullName evidence="1">Lipocalin-like domain-containing protein</fullName>
    </recommendedName>
</protein>
<evidence type="ECO:0000313" key="3">
    <source>
        <dbReference type="Proteomes" id="UP000471753"/>
    </source>
</evidence>
<proteinExistence type="predicted"/>
<accession>A0A7K3UAA1</accession>
<organism evidence="2 3">
    <name type="scientific">Rhizobium phaseoli</name>
    <dbReference type="NCBI Taxonomy" id="396"/>
    <lineage>
        <taxon>Bacteria</taxon>
        <taxon>Pseudomonadati</taxon>
        <taxon>Pseudomonadota</taxon>
        <taxon>Alphaproteobacteria</taxon>
        <taxon>Hyphomicrobiales</taxon>
        <taxon>Rhizobiaceae</taxon>
        <taxon>Rhizobium/Agrobacterium group</taxon>
        <taxon>Rhizobium</taxon>
    </lineage>
</organism>
<comment type="caution">
    <text evidence="2">The sequence shown here is derived from an EMBL/GenBank/DDBJ whole genome shotgun (WGS) entry which is preliminary data.</text>
</comment>